<protein>
    <submittedName>
        <fullName evidence="2">Uncharacterized protein</fullName>
    </submittedName>
</protein>
<sequence>MKKRCSPWVLLLVLFASQAGFAGKNSIDDPYIQSELQTILSGLSDNLNRFEHLQQKLQSSVKDNESYNEHKNIWLSTILAISAISSICEYENDLLVLFMDLRKSRRAHYFDVRIKSLDNSIQEITVMADQIRINHQLMPP</sequence>
<organism evidence="2 3">
    <name type="scientific">Candidatus Desulfatibia vada</name>
    <dbReference type="NCBI Taxonomy" id="2841696"/>
    <lineage>
        <taxon>Bacteria</taxon>
        <taxon>Pseudomonadati</taxon>
        <taxon>Thermodesulfobacteriota</taxon>
        <taxon>Desulfobacteria</taxon>
        <taxon>Desulfobacterales</taxon>
        <taxon>Desulfobacterales incertae sedis</taxon>
        <taxon>Candidatus Desulfatibia</taxon>
    </lineage>
</organism>
<dbReference type="EMBL" id="JACNIG010000363">
    <property type="protein sequence ID" value="MBC8433976.1"/>
    <property type="molecule type" value="Genomic_DNA"/>
</dbReference>
<keyword evidence="1" id="KW-0732">Signal</keyword>
<feature type="non-terminal residue" evidence="2">
    <location>
        <position position="140"/>
    </location>
</feature>
<gene>
    <name evidence="2" type="ORF">H8D96_18855</name>
</gene>
<dbReference type="AlphaFoldDB" id="A0A8J6P7G5"/>
<comment type="caution">
    <text evidence="2">The sequence shown here is derived from an EMBL/GenBank/DDBJ whole genome shotgun (WGS) entry which is preliminary data.</text>
</comment>
<dbReference type="Proteomes" id="UP000605201">
    <property type="component" value="Unassembled WGS sequence"/>
</dbReference>
<evidence type="ECO:0000313" key="2">
    <source>
        <dbReference type="EMBL" id="MBC8433976.1"/>
    </source>
</evidence>
<feature type="signal peptide" evidence="1">
    <location>
        <begin position="1"/>
        <end position="22"/>
    </location>
</feature>
<proteinExistence type="predicted"/>
<evidence type="ECO:0000313" key="3">
    <source>
        <dbReference type="Proteomes" id="UP000605201"/>
    </source>
</evidence>
<accession>A0A8J6P7G5</accession>
<feature type="chain" id="PRO_5035261634" evidence="1">
    <location>
        <begin position="23"/>
        <end position="140"/>
    </location>
</feature>
<reference evidence="2 3" key="1">
    <citation type="submission" date="2020-08" db="EMBL/GenBank/DDBJ databases">
        <title>Bridging the membrane lipid divide: bacteria of the FCB group superphylum have the potential to synthesize archaeal ether lipids.</title>
        <authorList>
            <person name="Villanueva L."/>
            <person name="Von Meijenfeldt F.A.B."/>
            <person name="Westbye A.B."/>
            <person name="Yadav S."/>
            <person name="Hopmans E.C."/>
            <person name="Dutilh B.E."/>
            <person name="Sinninghe Damste J.S."/>
        </authorList>
    </citation>
    <scope>NUCLEOTIDE SEQUENCE [LARGE SCALE GENOMIC DNA]</scope>
    <source>
        <strain evidence="2">NIOZ-UU17</strain>
    </source>
</reference>
<evidence type="ECO:0000256" key="1">
    <source>
        <dbReference type="SAM" id="SignalP"/>
    </source>
</evidence>
<name>A0A8J6P7G5_9BACT</name>